<dbReference type="Proteomes" id="UP000197208">
    <property type="component" value="Unassembled WGS sequence"/>
</dbReference>
<comment type="caution">
    <text evidence="1">The sequence shown here is derived from an EMBL/GenBank/DDBJ whole genome shotgun (WGS) entry which is preliminary data.</text>
</comment>
<reference evidence="1 2" key="1">
    <citation type="submission" date="2017-05" db="EMBL/GenBank/DDBJ databases">
        <title>De novo genome assembly of Deniococcus indicus strain DR1.</title>
        <authorList>
            <person name="Chauhan D."/>
            <person name="Yennamalli R.M."/>
            <person name="Priyadarshini R."/>
        </authorList>
    </citation>
    <scope>NUCLEOTIDE SEQUENCE [LARGE SCALE GENOMIC DNA]</scope>
    <source>
        <strain evidence="1 2">DR1</strain>
    </source>
</reference>
<name>A0A246BJM4_9DEIO</name>
<organism evidence="1 2">
    <name type="scientific">Deinococcus indicus</name>
    <dbReference type="NCBI Taxonomy" id="223556"/>
    <lineage>
        <taxon>Bacteria</taxon>
        <taxon>Thermotogati</taxon>
        <taxon>Deinococcota</taxon>
        <taxon>Deinococci</taxon>
        <taxon>Deinococcales</taxon>
        <taxon>Deinococcaceae</taxon>
        <taxon>Deinococcus</taxon>
    </lineage>
</organism>
<accession>A0A246BJM4</accession>
<sequence>MRNLLLPLTALLLGSAALIRGEKRTLSTPAWIADYHSLDLHGLGAPMNWAAFTDAKFGAAGRRLIPSGTAVSLAAGKIVPADGTADTLLLMSDAREDATSDSISGYGLVVAGNVHEALLPDSSGSPAALPAPIRAKAARLYLQ</sequence>
<dbReference type="OrthoDB" id="70109at2"/>
<dbReference type="RefSeq" id="WP_088249189.1">
    <property type="nucleotide sequence ID" value="NZ_NHMK01000020.1"/>
</dbReference>
<keyword evidence="2" id="KW-1185">Reference proteome</keyword>
<evidence type="ECO:0000313" key="1">
    <source>
        <dbReference type="EMBL" id="OWL95101.1"/>
    </source>
</evidence>
<protein>
    <submittedName>
        <fullName evidence="1">Uncharacterized protein</fullName>
    </submittedName>
</protein>
<evidence type="ECO:0000313" key="2">
    <source>
        <dbReference type="Proteomes" id="UP000197208"/>
    </source>
</evidence>
<dbReference type="AlphaFoldDB" id="A0A246BJM4"/>
<dbReference type="EMBL" id="NHMK01000020">
    <property type="protein sequence ID" value="OWL95101.1"/>
    <property type="molecule type" value="Genomic_DNA"/>
</dbReference>
<gene>
    <name evidence="1" type="ORF">CBQ26_13700</name>
</gene>
<proteinExistence type="predicted"/>